<dbReference type="Proteomes" id="UP000537592">
    <property type="component" value="Unassembled WGS sequence"/>
</dbReference>
<proteinExistence type="inferred from homology"/>
<evidence type="ECO:0000256" key="3">
    <source>
        <dbReference type="ARBA" id="ARBA00022452"/>
    </source>
</evidence>
<keyword evidence="8 10" id="KW-0472">Membrane</keyword>
<comment type="function">
    <text evidence="10">Forms passive diffusion pores that allow small molecular weight hydrophilic materials across the outer membrane.</text>
</comment>
<evidence type="ECO:0000256" key="9">
    <source>
        <dbReference type="ARBA" id="ARBA00023237"/>
    </source>
</evidence>
<keyword evidence="3 10" id="KW-1134">Transmembrane beta strand</keyword>
<gene>
    <name evidence="11" type="ORF">FHS81_001950</name>
</gene>
<evidence type="ECO:0000313" key="11">
    <source>
        <dbReference type="EMBL" id="MBB3809862.1"/>
    </source>
</evidence>
<dbReference type="Pfam" id="PF02530">
    <property type="entry name" value="Porin_2"/>
    <property type="match status" value="1"/>
</dbReference>
<comment type="caution">
    <text evidence="11">The sequence shown here is derived from an EMBL/GenBank/DDBJ whole genome shotgun (WGS) entry which is preliminary data.</text>
</comment>
<keyword evidence="6 10" id="KW-0406">Ion transport</keyword>
<dbReference type="RefSeq" id="WP_183752388.1">
    <property type="nucleotide sequence ID" value="NZ_JACICC010000004.1"/>
</dbReference>
<dbReference type="GO" id="GO:0015288">
    <property type="term" value="F:porin activity"/>
    <property type="evidence" value="ECO:0007669"/>
    <property type="project" value="UniProtKB-KW"/>
</dbReference>
<dbReference type="EMBL" id="JACICC010000004">
    <property type="protein sequence ID" value="MBB3809862.1"/>
    <property type="molecule type" value="Genomic_DNA"/>
</dbReference>
<dbReference type="SUPFAM" id="SSF56935">
    <property type="entry name" value="Porins"/>
    <property type="match status" value="1"/>
</dbReference>
<protein>
    <recommendedName>
        <fullName evidence="10">Porin</fullName>
    </recommendedName>
</protein>
<reference evidence="11 12" key="1">
    <citation type="submission" date="2020-08" db="EMBL/GenBank/DDBJ databases">
        <title>Genomic Encyclopedia of Type Strains, Phase IV (KMG-IV): sequencing the most valuable type-strain genomes for metagenomic binning, comparative biology and taxonomic classification.</title>
        <authorList>
            <person name="Goeker M."/>
        </authorList>
    </citation>
    <scope>NUCLEOTIDE SEQUENCE [LARGE SCALE GENOMIC DNA]</scope>
    <source>
        <strain evidence="11 12">DSM 28760</strain>
    </source>
</reference>
<dbReference type="GO" id="GO:0009279">
    <property type="term" value="C:cell outer membrane"/>
    <property type="evidence" value="ECO:0007669"/>
    <property type="project" value="UniProtKB-SubCell"/>
</dbReference>
<keyword evidence="2 10" id="KW-0813">Transport</keyword>
<keyword evidence="7 10" id="KW-0626">Porin</keyword>
<accession>A0A7W5Z4B7</accession>
<feature type="signal peptide" evidence="10">
    <location>
        <begin position="1"/>
        <end position="24"/>
    </location>
</feature>
<name>A0A7W5Z4B7_9HYPH</name>
<evidence type="ECO:0000256" key="5">
    <source>
        <dbReference type="ARBA" id="ARBA00022729"/>
    </source>
</evidence>
<evidence type="ECO:0000256" key="7">
    <source>
        <dbReference type="ARBA" id="ARBA00023114"/>
    </source>
</evidence>
<comment type="similarity">
    <text evidence="1 10">Belongs to the alphaproteobacteria porin family.</text>
</comment>
<organism evidence="11 12">
    <name type="scientific">Pseudochelatococcus contaminans</name>
    <dbReference type="NCBI Taxonomy" id="1538103"/>
    <lineage>
        <taxon>Bacteria</taxon>
        <taxon>Pseudomonadati</taxon>
        <taxon>Pseudomonadota</taxon>
        <taxon>Alphaproteobacteria</taxon>
        <taxon>Hyphomicrobiales</taxon>
        <taxon>Chelatococcaceae</taxon>
        <taxon>Pseudochelatococcus</taxon>
    </lineage>
</organism>
<evidence type="ECO:0000313" key="12">
    <source>
        <dbReference type="Proteomes" id="UP000537592"/>
    </source>
</evidence>
<keyword evidence="5 10" id="KW-0732">Signal</keyword>
<feature type="chain" id="PRO_5031600502" description="Porin" evidence="10">
    <location>
        <begin position="25"/>
        <end position="436"/>
    </location>
</feature>
<comment type="domain">
    <text evidence="10">Consists of 16-stranded beta-barrel sheets, with large surface-exposed loops, that form a transmembrane pore at the center of each barrel. The pore is partially ocluded by a peptide loop that folds into the pore lumen.</text>
</comment>
<evidence type="ECO:0000256" key="10">
    <source>
        <dbReference type="RuleBase" id="RU364005"/>
    </source>
</evidence>
<dbReference type="GO" id="GO:0006811">
    <property type="term" value="P:monoatomic ion transport"/>
    <property type="evidence" value="ECO:0007669"/>
    <property type="project" value="UniProtKB-KW"/>
</dbReference>
<dbReference type="GO" id="GO:0046930">
    <property type="term" value="C:pore complex"/>
    <property type="evidence" value="ECO:0007669"/>
    <property type="project" value="UniProtKB-KW"/>
</dbReference>
<keyword evidence="12" id="KW-1185">Reference proteome</keyword>
<evidence type="ECO:0000256" key="8">
    <source>
        <dbReference type="ARBA" id="ARBA00023136"/>
    </source>
</evidence>
<dbReference type="AlphaFoldDB" id="A0A7W5Z4B7"/>
<evidence type="ECO:0000256" key="6">
    <source>
        <dbReference type="ARBA" id="ARBA00023065"/>
    </source>
</evidence>
<evidence type="ECO:0000256" key="4">
    <source>
        <dbReference type="ARBA" id="ARBA00022692"/>
    </source>
</evidence>
<dbReference type="InterPro" id="IPR003684">
    <property type="entry name" value="Porin_alphabac"/>
</dbReference>
<sequence>MVRSVKGMLMGGAAVMMVVPAAFAADLPVTKSQPVEYVRVCSAEGDGFFFVPGTDSCIRIGGHVRAEFGYTQPKGRTILDFDSSGNLVSARKDGREQDATGFRARGRLDVDVRTPTDYGTLRAFLRYEIDQNSGIFDSSDKGALLEKAFIQWAGLTAGHATSFFDFYANDLNWANGFEGSFGSDLTTNLFAYTATFGNGFSATLSIEDANARRTGDHFYDAAGQRVPDVVANLNVEQDWGSAQLAGALHQLNSASIYTPLGGSWGQRVDTTYGWAVQGGVKLDLSALAKGDVLWLQGTYADGALSYIGIGDIEYADFTVSAVDGAIVNGDIKKTRGWNATAAFLHYWTPGVRQSLFGSYSGVSYNTSAKTEYADLRNFDAWSVGSNVIWSPVSEFDIGVEVLYSKVDRKSFQNELLLKGQRSEDVVTSRIRLQRDF</sequence>
<comment type="subcellular location">
    <subcellularLocation>
        <location evidence="10">Cell outer membrane</location>
        <topology evidence="10">Multi-pass membrane protein</topology>
    </subcellularLocation>
</comment>
<keyword evidence="4 10" id="KW-0812">Transmembrane</keyword>
<evidence type="ECO:0000256" key="1">
    <source>
        <dbReference type="ARBA" id="ARBA00009521"/>
    </source>
</evidence>
<keyword evidence="9 10" id="KW-0998">Cell outer membrane</keyword>
<evidence type="ECO:0000256" key="2">
    <source>
        <dbReference type="ARBA" id="ARBA00022448"/>
    </source>
</evidence>